<dbReference type="AlphaFoldDB" id="I0YK50"/>
<dbReference type="EMBL" id="AGSI01000022">
    <property type="protein sequence ID" value="EIE18769.1"/>
    <property type="molecule type" value="Genomic_DNA"/>
</dbReference>
<gene>
    <name evidence="1" type="ORF">COCSUDRAFT_60072</name>
</gene>
<name>I0YK50_COCSC</name>
<dbReference type="OrthoDB" id="511040at2759"/>
<dbReference type="GeneID" id="17036698"/>
<dbReference type="STRING" id="574566.I0YK50"/>
<keyword evidence="2" id="KW-1185">Reference proteome</keyword>
<dbReference type="KEGG" id="csl:COCSUDRAFT_60072"/>
<proteinExistence type="predicted"/>
<dbReference type="RefSeq" id="XP_005643313.1">
    <property type="nucleotide sequence ID" value="XM_005643256.1"/>
</dbReference>
<protein>
    <submittedName>
        <fullName evidence="1">Uncharacterized protein</fullName>
    </submittedName>
</protein>
<reference evidence="1 2" key="1">
    <citation type="journal article" date="2012" name="Genome Biol.">
        <title>The genome of the polar eukaryotic microalga coccomyxa subellipsoidea reveals traits of cold adaptation.</title>
        <authorList>
            <person name="Blanc G."/>
            <person name="Agarkova I."/>
            <person name="Grimwood J."/>
            <person name="Kuo A."/>
            <person name="Brueggeman A."/>
            <person name="Dunigan D."/>
            <person name="Gurnon J."/>
            <person name="Ladunga I."/>
            <person name="Lindquist E."/>
            <person name="Lucas S."/>
            <person name="Pangilinan J."/>
            <person name="Proschold T."/>
            <person name="Salamov A."/>
            <person name="Schmutz J."/>
            <person name="Weeks D."/>
            <person name="Yamada T."/>
            <person name="Claverie J.M."/>
            <person name="Grigoriev I."/>
            <person name="Van Etten J."/>
            <person name="Lomsadze A."/>
            <person name="Borodovsky M."/>
        </authorList>
    </citation>
    <scope>NUCLEOTIDE SEQUENCE [LARGE SCALE GENOMIC DNA]</scope>
    <source>
        <strain evidence="1 2">C-169</strain>
    </source>
</reference>
<accession>I0YK50</accession>
<sequence>MSAVHMGKEWQTLQYERKDWDRTHACSGRDTILRHAEPNQSVPPAYTTLNQLAYGAPSAQHPQVQKLLWTGHKENELRMPAAEGRCDLVRAKRQAWEHDVANSPWLTSSRLAADAAAMGGAGAACKRQGCRPAAEGGQPAQIGRKAVGDCAQLFDKTWIQIGLRK</sequence>
<dbReference type="Proteomes" id="UP000007264">
    <property type="component" value="Unassembled WGS sequence"/>
</dbReference>
<comment type="caution">
    <text evidence="1">The sequence shown here is derived from an EMBL/GenBank/DDBJ whole genome shotgun (WGS) entry which is preliminary data.</text>
</comment>
<organism evidence="1 2">
    <name type="scientific">Coccomyxa subellipsoidea (strain C-169)</name>
    <name type="common">Green microalga</name>
    <dbReference type="NCBI Taxonomy" id="574566"/>
    <lineage>
        <taxon>Eukaryota</taxon>
        <taxon>Viridiplantae</taxon>
        <taxon>Chlorophyta</taxon>
        <taxon>core chlorophytes</taxon>
        <taxon>Trebouxiophyceae</taxon>
        <taxon>Trebouxiophyceae incertae sedis</taxon>
        <taxon>Coccomyxaceae</taxon>
        <taxon>Coccomyxa</taxon>
        <taxon>Coccomyxa subellipsoidea</taxon>
    </lineage>
</organism>
<evidence type="ECO:0000313" key="2">
    <source>
        <dbReference type="Proteomes" id="UP000007264"/>
    </source>
</evidence>
<evidence type="ECO:0000313" key="1">
    <source>
        <dbReference type="EMBL" id="EIE18769.1"/>
    </source>
</evidence>